<reference evidence="6" key="1">
    <citation type="submission" date="2022-11" db="UniProtKB">
        <authorList>
            <consortium name="WormBaseParasite"/>
        </authorList>
    </citation>
    <scope>IDENTIFICATION</scope>
</reference>
<comment type="catalytic activity">
    <reaction evidence="4">
        <text>L-histidyl-[protein] + S-adenosyl-L-methionine = N(tele)-methyl-L-histidyl-[protein] + S-adenosyl-L-homocysteine + H(+)</text>
        <dbReference type="Rhea" id="RHEA:19369"/>
        <dbReference type="Rhea" id="RHEA-COMP:9745"/>
        <dbReference type="Rhea" id="RHEA-COMP:11600"/>
        <dbReference type="ChEBI" id="CHEBI:15378"/>
        <dbReference type="ChEBI" id="CHEBI:16367"/>
        <dbReference type="ChEBI" id="CHEBI:29979"/>
        <dbReference type="ChEBI" id="CHEBI:57856"/>
        <dbReference type="ChEBI" id="CHEBI:59789"/>
        <dbReference type="EC" id="2.1.1.85"/>
    </reaction>
</comment>
<sequence length="442" mass="50472">MLKLANCNLPEPKNRLGQLTSFLEWCKKMQIQHSALEILSSPHGLCLTSKEPLECGIIAAKVPLSATFSTDIAFAANVDSLKKILVEDELIQSMENVALAMSVAHEVLRGSESEWAPYFNMLPSTFFTPIFYTEEQFQALKPSPVFEESLRMFRAVARQFVYFYLRILGDNGKKSRKCLSDTSRIFAGSPFTAHNFTFDFYRWCVSAVSTRINMVPICHLNHFPTNSYKCVLTVGLFHIPALIPFIDMANHAHSLENSGSLYFEYETNSINIQLNKCVEVGQELCIHYGPRNNSKFLLHNGFVPQFPNPDDFFELKIGLPRSTSDFEIKLQHLTTISILPINNQSHQNIVYTFQLKMNPSVGSIKQSALWTFAKIFVADDNLVNFETGENDQRAKKFITDRFKLLIHGYKTKAAKFVRMFNKRHPKAERRRNCTTPMSFGVF</sequence>
<protein>
    <recommendedName>
        <fullName evidence="4">protein-histidine N-methyltransferase</fullName>
        <ecNumber evidence="4">2.1.1.85</ecNumber>
    </recommendedName>
</protein>
<dbReference type="Gene3D" id="3.90.1410.10">
    <property type="entry name" value="set domain protein methyltransferase, domain 1"/>
    <property type="match status" value="1"/>
</dbReference>
<keyword evidence="3 4" id="KW-0949">S-adenosyl-L-methionine</keyword>
<accession>A0A914HF26</accession>
<dbReference type="PANTHER" id="PTHR13271">
    <property type="entry name" value="UNCHARACTERIZED PUTATIVE METHYLTRANSFERASE"/>
    <property type="match status" value="1"/>
</dbReference>
<proteinExistence type="inferred from homology"/>
<evidence type="ECO:0000256" key="2">
    <source>
        <dbReference type="ARBA" id="ARBA00022679"/>
    </source>
</evidence>
<dbReference type="GO" id="GO:0032259">
    <property type="term" value="P:methylation"/>
    <property type="evidence" value="ECO:0007669"/>
    <property type="project" value="UniProtKB-KW"/>
</dbReference>
<comment type="similarity">
    <text evidence="4">Belongs to the class V-like SAM-binding methyltransferase superfamily. SETD3 actin-histidine methyltransferase family.</text>
</comment>
<name>A0A914HF26_GLORO</name>
<dbReference type="InterPro" id="IPR050600">
    <property type="entry name" value="SETD3_SETD6_MTase"/>
</dbReference>
<organism evidence="5 6">
    <name type="scientific">Globodera rostochiensis</name>
    <name type="common">Golden nematode worm</name>
    <name type="synonym">Heterodera rostochiensis</name>
    <dbReference type="NCBI Taxonomy" id="31243"/>
    <lineage>
        <taxon>Eukaryota</taxon>
        <taxon>Metazoa</taxon>
        <taxon>Ecdysozoa</taxon>
        <taxon>Nematoda</taxon>
        <taxon>Chromadorea</taxon>
        <taxon>Rhabditida</taxon>
        <taxon>Tylenchina</taxon>
        <taxon>Tylenchomorpha</taxon>
        <taxon>Tylenchoidea</taxon>
        <taxon>Heteroderidae</taxon>
        <taxon>Heteroderinae</taxon>
        <taxon>Globodera</taxon>
    </lineage>
</organism>
<dbReference type="GO" id="GO:0018064">
    <property type="term" value="F:protein-L-histidine N-tele-methyltransferase activity"/>
    <property type="evidence" value="ECO:0007669"/>
    <property type="project" value="UniProtKB-EC"/>
</dbReference>
<evidence type="ECO:0000313" key="6">
    <source>
        <dbReference type="WBParaSite" id="Gr19_v10_g16396.t2"/>
    </source>
</evidence>
<dbReference type="PANTHER" id="PTHR13271:SF47">
    <property type="entry name" value="ACTIN-HISTIDINE N-METHYLTRANSFERASE"/>
    <property type="match status" value="1"/>
</dbReference>
<evidence type="ECO:0000256" key="3">
    <source>
        <dbReference type="ARBA" id="ARBA00022691"/>
    </source>
</evidence>
<keyword evidence="1 4" id="KW-0489">Methyltransferase</keyword>
<dbReference type="InterPro" id="IPR046341">
    <property type="entry name" value="SET_dom_sf"/>
</dbReference>
<keyword evidence="2 4" id="KW-0808">Transferase</keyword>
<dbReference type="WBParaSite" id="Gr19_v10_g16396.t2">
    <property type="protein sequence ID" value="Gr19_v10_g16396.t2"/>
    <property type="gene ID" value="Gr19_v10_g16396"/>
</dbReference>
<dbReference type="Proteomes" id="UP000887572">
    <property type="component" value="Unplaced"/>
</dbReference>
<dbReference type="PROSITE" id="PS51565">
    <property type="entry name" value="SAM_MT85_SETD3"/>
    <property type="match status" value="1"/>
</dbReference>
<evidence type="ECO:0000313" key="5">
    <source>
        <dbReference type="Proteomes" id="UP000887572"/>
    </source>
</evidence>
<keyword evidence="5" id="KW-1185">Reference proteome</keyword>
<dbReference type="EC" id="2.1.1.85" evidence="4"/>
<dbReference type="InterPro" id="IPR025785">
    <property type="entry name" value="SETD3"/>
</dbReference>
<dbReference type="AlphaFoldDB" id="A0A914HF26"/>
<dbReference type="SUPFAM" id="SSF82199">
    <property type="entry name" value="SET domain"/>
    <property type="match status" value="1"/>
</dbReference>
<evidence type="ECO:0000256" key="4">
    <source>
        <dbReference type="PROSITE-ProRule" id="PRU00898"/>
    </source>
</evidence>
<dbReference type="GO" id="GO:0016279">
    <property type="term" value="F:protein-lysine N-methyltransferase activity"/>
    <property type="evidence" value="ECO:0007669"/>
    <property type="project" value="TreeGrafter"/>
</dbReference>
<evidence type="ECO:0000256" key="1">
    <source>
        <dbReference type="ARBA" id="ARBA00022603"/>
    </source>
</evidence>